<organism evidence="1 2">
    <name type="scientific">Asanoa ferruginea</name>
    <dbReference type="NCBI Taxonomy" id="53367"/>
    <lineage>
        <taxon>Bacteria</taxon>
        <taxon>Bacillati</taxon>
        <taxon>Actinomycetota</taxon>
        <taxon>Actinomycetes</taxon>
        <taxon>Micromonosporales</taxon>
        <taxon>Micromonosporaceae</taxon>
        <taxon>Asanoa</taxon>
    </lineage>
</organism>
<dbReference type="EMBL" id="QUMQ01000001">
    <property type="protein sequence ID" value="REG01086.1"/>
    <property type="molecule type" value="Genomic_DNA"/>
</dbReference>
<accession>A0A3D9ZV53</accession>
<dbReference type="OrthoDB" id="5244605at2"/>
<evidence type="ECO:0000313" key="1">
    <source>
        <dbReference type="EMBL" id="REG01086.1"/>
    </source>
</evidence>
<reference evidence="1 2" key="1">
    <citation type="submission" date="2018-08" db="EMBL/GenBank/DDBJ databases">
        <title>Sequencing the genomes of 1000 actinobacteria strains.</title>
        <authorList>
            <person name="Klenk H.-P."/>
        </authorList>
    </citation>
    <scope>NUCLEOTIDE SEQUENCE [LARGE SCALE GENOMIC DNA]</scope>
    <source>
        <strain evidence="1 2">DSM 44099</strain>
    </source>
</reference>
<proteinExistence type="predicted"/>
<comment type="caution">
    <text evidence="1">The sequence shown here is derived from an EMBL/GenBank/DDBJ whole genome shotgun (WGS) entry which is preliminary data.</text>
</comment>
<sequence>MTDIETITLEAELTGEAADREIETAVKGRHSVARKYVRWVRRRNPDATPAEVTRVLERHYITAISVAGGLVTAGAIALDVGIALIPIAGAAATGAKSAAREAAKKATKEAAKAAAKEAALGATRMGAQRVAKMLPAGDEQLQFEITALYALALADIHGMNLDQTQARALVYGLSNGRVGQGQIAAMAADLARSSSSPVDVGKHIATGQKDWSHWANTLAHSLPAGAAQELVRGVQTGRLEDVRAGLGAKQQTAVEYGVGALVGGVTRFVFGRAVVDAAQEAFADPPAEFPSHLTVEAKKKPEKDDEPNRALSALQDAARSTGSWVGDSAHAIGSGVETAAGTVTRPFRSVDLDGDGIPDEPQALTAVKGVGGAISGAATTVVGKFATPFKRKKSEPPADPA</sequence>
<dbReference type="AlphaFoldDB" id="A0A3D9ZV53"/>
<evidence type="ECO:0000313" key="2">
    <source>
        <dbReference type="Proteomes" id="UP000256913"/>
    </source>
</evidence>
<protein>
    <submittedName>
        <fullName evidence="1">Uncharacterized protein</fullName>
    </submittedName>
</protein>
<gene>
    <name evidence="1" type="ORF">DFJ67_7161</name>
</gene>
<keyword evidence="2" id="KW-1185">Reference proteome</keyword>
<name>A0A3D9ZV53_9ACTN</name>
<dbReference type="RefSeq" id="WP_116073089.1">
    <property type="nucleotide sequence ID" value="NZ_BONB01000008.1"/>
</dbReference>
<dbReference type="Proteomes" id="UP000256913">
    <property type="component" value="Unassembled WGS sequence"/>
</dbReference>